<organism evidence="1 2">
    <name type="scientific">Steinernema hermaphroditum</name>
    <dbReference type="NCBI Taxonomy" id="289476"/>
    <lineage>
        <taxon>Eukaryota</taxon>
        <taxon>Metazoa</taxon>
        <taxon>Ecdysozoa</taxon>
        <taxon>Nematoda</taxon>
        <taxon>Chromadorea</taxon>
        <taxon>Rhabditida</taxon>
        <taxon>Tylenchina</taxon>
        <taxon>Panagrolaimomorpha</taxon>
        <taxon>Strongyloidoidea</taxon>
        <taxon>Steinernematidae</taxon>
        <taxon>Steinernema</taxon>
    </lineage>
</organism>
<accession>A0AA39M346</accession>
<sequence>MDNVPFQFCQSVCSHKVHLIEREEKKDFSPSTFNFDSFPWNVAFQEHFERRSLGHLSIVADSEILFYVQTDELSLENPTRNGLEDAHFDNHFQISSIEIRYEKDLIPEEEQEKEISEILAYLGPYMNNVELLSIGQFTHRILKYVPSHCFAHIDLMCLKEDSTPLICNILEHSRLDTLRLEGRLHRSVVPSIEKCLLKGQLTACDLEDSKLELSTDFLEKLIASRLQSPKHAYYRFKMDTASVAHIHPEHQTHYTDQSTWNLGAAGSVHVFYASESMNEEGFIEQMVFHVVLFYLLYCLLKF</sequence>
<dbReference type="EMBL" id="JAUCMV010000002">
    <property type="protein sequence ID" value="KAK0418850.1"/>
    <property type="molecule type" value="Genomic_DNA"/>
</dbReference>
<reference evidence="1" key="1">
    <citation type="submission" date="2023-06" db="EMBL/GenBank/DDBJ databases">
        <title>Genomic analysis of the entomopathogenic nematode Steinernema hermaphroditum.</title>
        <authorList>
            <person name="Schwarz E.M."/>
            <person name="Heppert J.K."/>
            <person name="Baniya A."/>
            <person name="Schwartz H.T."/>
            <person name="Tan C.-H."/>
            <person name="Antoshechkin I."/>
            <person name="Sternberg P.W."/>
            <person name="Goodrich-Blair H."/>
            <person name="Dillman A.R."/>
        </authorList>
    </citation>
    <scope>NUCLEOTIDE SEQUENCE</scope>
    <source>
        <strain evidence="1">PS9179</strain>
        <tissue evidence="1">Whole animal</tissue>
    </source>
</reference>
<evidence type="ECO:0000313" key="1">
    <source>
        <dbReference type="EMBL" id="KAK0418850.1"/>
    </source>
</evidence>
<dbReference type="AlphaFoldDB" id="A0AA39M346"/>
<keyword evidence="2" id="KW-1185">Reference proteome</keyword>
<dbReference type="Proteomes" id="UP001175271">
    <property type="component" value="Unassembled WGS sequence"/>
</dbReference>
<name>A0AA39M346_9BILA</name>
<gene>
    <name evidence="1" type="ORF">QR680_013806</name>
</gene>
<evidence type="ECO:0000313" key="2">
    <source>
        <dbReference type="Proteomes" id="UP001175271"/>
    </source>
</evidence>
<protein>
    <submittedName>
        <fullName evidence="1">Uncharacterized protein</fullName>
    </submittedName>
</protein>
<proteinExistence type="predicted"/>
<comment type="caution">
    <text evidence="1">The sequence shown here is derived from an EMBL/GenBank/DDBJ whole genome shotgun (WGS) entry which is preliminary data.</text>
</comment>